<dbReference type="AlphaFoldDB" id="A0A856MA56"/>
<dbReference type="EMBL" id="CP030118">
    <property type="protein sequence ID" value="QDL06909.1"/>
    <property type="molecule type" value="Genomic_DNA"/>
</dbReference>
<keyword evidence="2" id="KW-1185">Reference proteome</keyword>
<reference evidence="1 2" key="1">
    <citation type="submission" date="2018-06" db="EMBL/GenBank/DDBJ databases">
        <title>Comparative genomics of Brasilonema spp. strains.</title>
        <authorList>
            <person name="Alvarenga D.O."/>
            <person name="Fiore M.F."/>
            <person name="Varani A.M."/>
        </authorList>
    </citation>
    <scope>NUCLEOTIDE SEQUENCE [LARGE SCALE GENOMIC DNA]</scope>
    <source>
        <strain evidence="1 2">CENA114</strain>
    </source>
</reference>
<organism evidence="1 2">
    <name type="scientific">Brasilonema sennae CENA114</name>
    <dbReference type="NCBI Taxonomy" id="415709"/>
    <lineage>
        <taxon>Bacteria</taxon>
        <taxon>Bacillati</taxon>
        <taxon>Cyanobacteriota</taxon>
        <taxon>Cyanophyceae</taxon>
        <taxon>Nostocales</taxon>
        <taxon>Scytonemataceae</taxon>
        <taxon>Brasilonema</taxon>
        <taxon>Bromeliae group (in: Brasilonema)</taxon>
    </lineage>
</organism>
<sequence length="90" mass="10355">MRVELCMKSAIALSANTELVNTLAKRRCKLDLLKKTLITYKSCYYDTLSNFTINTAKISSFSSIFTENLQRTDHVKLDTISKKYPKKIDK</sequence>
<dbReference type="KEGG" id="bsen:DP114_02400"/>
<dbReference type="Proteomes" id="UP000503129">
    <property type="component" value="Chromosome"/>
</dbReference>
<proteinExistence type="predicted"/>
<accession>A0A856MA56</accession>
<evidence type="ECO:0000313" key="2">
    <source>
        <dbReference type="Proteomes" id="UP000503129"/>
    </source>
</evidence>
<gene>
    <name evidence="1" type="ORF">DP114_02400</name>
</gene>
<name>A0A856MA56_9CYAN</name>
<evidence type="ECO:0000313" key="1">
    <source>
        <dbReference type="EMBL" id="QDL06909.1"/>
    </source>
</evidence>
<protein>
    <submittedName>
        <fullName evidence="1">Uncharacterized protein</fullName>
    </submittedName>
</protein>